<organism evidence="1">
    <name type="scientific">Glaukea argentea</name>
    <dbReference type="NCBI Taxonomy" id="2894057"/>
    <lineage>
        <taxon>Eukaryota</taxon>
        <taxon>Viridiplantae</taxon>
        <taxon>Chlorophyta</taxon>
        <taxon>core chlorophytes</taxon>
        <taxon>Ulvophyceae</taxon>
        <taxon>TCBD clade</taxon>
        <taxon>Bryopsidales</taxon>
        <taxon>Halimedineae</taxon>
        <taxon>Halimedaceae</taxon>
        <taxon>Udoteae</taxon>
        <taxon>Glaukea</taxon>
    </lineage>
</organism>
<reference evidence="1" key="2">
    <citation type="journal article" date="2019" name="Mol. Phylogenet. Evol.">
        <title>Reassessment of the classification of bryopsidales (chlorophyta) based on chloroplast phylogenomic analyses.</title>
        <authorList>
            <person name="Cremen M.C."/>
            <person name="Leliaert F."/>
            <person name="West J."/>
            <person name="Lam D.W."/>
            <person name="Shimada S."/>
            <person name="Lopez-Bautista J.M."/>
            <person name="Verbruggen H."/>
        </authorList>
    </citation>
    <scope>NUCLEOTIDE SEQUENCE</scope>
</reference>
<dbReference type="RefSeq" id="YP_009519587.1">
    <property type="nucleotide sequence ID" value="NC_039527.1"/>
</dbReference>
<dbReference type="GeneID" id="38279503"/>
<geneLocation type="chloroplast" evidence="1"/>
<dbReference type="AlphaFoldDB" id="A0A386B1L5"/>
<gene>
    <name evidence="1" type="primary">orf112</name>
</gene>
<sequence length="112" mass="13234">MFNGNLNMLLQFEGIVALASNKNPFTQQQREGILDRRMVYVPRINPYKSQNFESLFPTSELEKFASFAVQQDVSLIVQFIRVINEDFIVRQTLLESFRELNLYIFKILFYAE</sequence>
<evidence type="ECO:0000313" key="1">
    <source>
        <dbReference type="EMBL" id="AYC65592.1"/>
    </source>
</evidence>
<protein>
    <submittedName>
        <fullName evidence="1">Uncharacterized protein</fullName>
    </submittedName>
</protein>
<keyword evidence="1" id="KW-0934">Plastid</keyword>
<reference evidence="1" key="1">
    <citation type="submission" date="2018-07" db="EMBL/GenBank/DDBJ databases">
        <authorList>
            <person name="Quirk P.G."/>
            <person name="Krulwich T.A."/>
        </authorList>
    </citation>
    <scope>NUCLEOTIDE SEQUENCE</scope>
</reference>
<accession>A0A386B1L5</accession>
<keyword evidence="1" id="KW-0150">Chloroplast</keyword>
<dbReference type="EMBL" id="MH591111">
    <property type="protein sequence ID" value="AYC65592.1"/>
    <property type="molecule type" value="Genomic_DNA"/>
</dbReference>
<name>A0A386B1L5_9CHLO</name>
<proteinExistence type="predicted"/>